<evidence type="ECO:0000256" key="8">
    <source>
        <dbReference type="RuleBase" id="RU004447"/>
    </source>
</evidence>
<dbReference type="SUPFAM" id="SSF63411">
    <property type="entry name" value="LuxS/MPP-like metallohydrolase"/>
    <property type="match status" value="4"/>
</dbReference>
<proteinExistence type="inferred from homology"/>
<feature type="chain" id="PRO_5013042491" evidence="9">
    <location>
        <begin position="20"/>
        <end position="971"/>
    </location>
</feature>
<dbReference type="GO" id="GO:0046872">
    <property type="term" value="F:metal ion binding"/>
    <property type="evidence" value="ECO:0007669"/>
    <property type="project" value="UniProtKB-KW"/>
</dbReference>
<feature type="domain" description="Peptidase M16 C-terminal" evidence="11">
    <location>
        <begin position="262"/>
        <end position="430"/>
    </location>
</feature>
<dbReference type="Gene3D" id="3.30.830.10">
    <property type="entry name" value="Metalloenzyme, LuxS/M16 peptidase-like"/>
    <property type="match status" value="4"/>
</dbReference>
<evidence type="ECO:0000256" key="5">
    <source>
        <dbReference type="ARBA" id="ARBA00022801"/>
    </source>
</evidence>
<dbReference type="AlphaFoldDB" id="A0A1M6WAF7"/>
<evidence type="ECO:0000256" key="2">
    <source>
        <dbReference type="ARBA" id="ARBA00007261"/>
    </source>
</evidence>
<sequence length="971" mass="111087">MRKSILVCGILFNSVLTYAQLNTLKKTDSKGYTYEMVENDPSNTRIYTLKNGLKIYLAQLKDEPRIQTHIAVKTGSNNDPEDNTGLAHYLEHMVFKGTSKIGTQDWAKEKPLIKQISDLYEQHKVEKDPAKKVALYKKIDEVSQEASKYAVANEYDKLISSLGASGTNAHTSLEETIYHNNIPNNELEKWLKVESERFSELVLRLFHTELEAVYEEFNRSQDNDGRLVYYKIMETLFPKSHYGTQTTIGTSEHLKNPSMVAIHNYFDKYYVPNNMAVMLIGDFDFDTAVPLIDKYFGSYAAKPQPAQYVAKEEPVKKIVTSEVSSPSSERVQFAYRFDGAKSEDAKYVTLIDYILSNSTAGLIDLNINQQQKTLGAGSGSSFFRDYGMHSFYGSPKEGQSLEEVRDLILAQIENIKQGKFEDWMIDAVVNDLKKSRLQSWDNSRALAASLYKSYINDMPWAQVVDQYDEMGRVTKQELMDFAKKHYNQDNYVIVFKRQGENKDLVRVSNPGITPIQLNRSAESDFYKDFMKIEVKDIAPVFVDFKKELKEGKIKNAKFTSIENKTNDLSSIYYISDMGSDHSKKLGLAINYLDYLGTSKYSPENLKKEFYKIGVEYGVNAGTDRTYVYLTGLQKNLPDGIKLFEHLINDAVANNDSYQEYVKTILKSRVNAKKNKNAIAVALNNYAQYGEDNRFRDIISEEELKAINPSELTQIIKDFFNYKHQVFYFGNNVDETKKLIEKNHNFGKGLAYPKKKDFPQPVTDGKVYFAPYDMVQAEINFVARDTKYDPTVLTPSGIFNEYFGGGLSSIVFQEIRESKSLAYSARSNYSNATKKDLYNYVRANIGTQANKLPQAVDAMNELMNDMPKAPNQFENSKQAALKQIATKRYTKANIFFYWLSLQDKGLNYDINKDIYSQTSTLTLDQLNSFFNKHIKGQKFNVGLIGNKENLDWNAVQKLGTIKELTLEDLFNY</sequence>
<evidence type="ECO:0000256" key="6">
    <source>
        <dbReference type="ARBA" id="ARBA00022833"/>
    </source>
</evidence>
<evidence type="ECO:0000313" key="15">
    <source>
        <dbReference type="Proteomes" id="UP000650994"/>
    </source>
</evidence>
<evidence type="ECO:0000256" key="4">
    <source>
        <dbReference type="ARBA" id="ARBA00022723"/>
    </source>
</evidence>
<keyword evidence="4" id="KW-0479">Metal-binding</keyword>
<reference evidence="12" key="1">
    <citation type="journal article" date="2014" name="Int. J. Syst. Evol. Microbiol.">
        <title>Complete genome of a new Firmicutes species belonging to the dominant human colonic microbiota ('Ruminococcus bicirculans') reveals two chromosomes and a selective capacity to utilize plant glucans.</title>
        <authorList>
            <consortium name="NISC Comparative Sequencing Program"/>
            <person name="Wegmann U."/>
            <person name="Louis P."/>
            <person name="Goesmann A."/>
            <person name="Henrissat B."/>
            <person name="Duncan S.H."/>
            <person name="Flint H.J."/>
        </authorList>
    </citation>
    <scope>NUCLEOTIDE SEQUENCE</scope>
    <source>
        <strain evidence="12">CGMCC 1.12707</strain>
    </source>
</reference>
<dbReference type="Proteomes" id="UP000650994">
    <property type="component" value="Unassembled WGS sequence"/>
</dbReference>
<evidence type="ECO:0000313" key="14">
    <source>
        <dbReference type="Proteomes" id="UP000184120"/>
    </source>
</evidence>
<comment type="cofactor">
    <cofactor evidence="1">
        <name>Zn(2+)</name>
        <dbReference type="ChEBI" id="CHEBI:29105"/>
    </cofactor>
</comment>
<dbReference type="EMBL" id="FRBH01000004">
    <property type="protein sequence ID" value="SHK90752.1"/>
    <property type="molecule type" value="Genomic_DNA"/>
</dbReference>
<evidence type="ECO:0000256" key="1">
    <source>
        <dbReference type="ARBA" id="ARBA00001947"/>
    </source>
</evidence>
<evidence type="ECO:0000256" key="7">
    <source>
        <dbReference type="ARBA" id="ARBA00023049"/>
    </source>
</evidence>
<dbReference type="OrthoDB" id="9811314at2"/>
<evidence type="ECO:0000259" key="10">
    <source>
        <dbReference type="Pfam" id="PF00675"/>
    </source>
</evidence>
<accession>A0A1M6WAF7</accession>
<dbReference type="GO" id="GO:0006508">
    <property type="term" value="P:proteolysis"/>
    <property type="evidence" value="ECO:0007669"/>
    <property type="project" value="UniProtKB-KW"/>
</dbReference>
<name>A0A1M6WAF7_9FLAO</name>
<dbReference type="PROSITE" id="PS00143">
    <property type="entry name" value="INSULINASE"/>
    <property type="match status" value="1"/>
</dbReference>
<reference evidence="14" key="3">
    <citation type="submission" date="2016-11" db="EMBL/GenBank/DDBJ databases">
        <authorList>
            <person name="Varghese N."/>
            <person name="Submissions S."/>
        </authorList>
    </citation>
    <scope>NUCLEOTIDE SEQUENCE [LARGE SCALE GENOMIC DNA]</scope>
    <source>
        <strain evidence="14">DSM 27989</strain>
    </source>
</reference>
<keyword evidence="5" id="KW-0378">Hydrolase</keyword>
<dbReference type="Proteomes" id="UP000184120">
    <property type="component" value="Unassembled WGS sequence"/>
</dbReference>
<keyword evidence="3" id="KW-0645">Protease</keyword>
<dbReference type="RefSeq" id="WP_072930736.1">
    <property type="nucleotide sequence ID" value="NZ_BMFL01000015.1"/>
</dbReference>
<dbReference type="PANTHER" id="PTHR43690">
    <property type="entry name" value="NARDILYSIN"/>
    <property type="match status" value="1"/>
</dbReference>
<organism evidence="13 14">
    <name type="scientific">Chishuiella changwenlii</name>
    <dbReference type="NCBI Taxonomy" id="1434701"/>
    <lineage>
        <taxon>Bacteria</taxon>
        <taxon>Pseudomonadati</taxon>
        <taxon>Bacteroidota</taxon>
        <taxon>Flavobacteriia</taxon>
        <taxon>Flavobacteriales</taxon>
        <taxon>Weeksellaceae</taxon>
        <taxon>Chishuiella</taxon>
    </lineage>
</organism>
<reference evidence="15" key="4">
    <citation type="journal article" date="2019" name="Int. J. Syst. Evol. Microbiol.">
        <title>The Global Catalogue of Microorganisms (GCM) 10K type strain sequencing project: providing services to taxonomists for standard genome sequencing and annotation.</title>
        <authorList>
            <consortium name="The Broad Institute Genomics Platform"/>
            <consortium name="The Broad Institute Genome Sequencing Center for Infectious Disease"/>
            <person name="Wu L."/>
            <person name="Ma J."/>
        </authorList>
    </citation>
    <scope>NUCLEOTIDE SEQUENCE [LARGE SCALE GENOMIC DNA]</scope>
    <source>
        <strain evidence="15">CGMCC 1.12707</strain>
    </source>
</reference>
<feature type="domain" description="Peptidase M16 C-terminal" evidence="11">
    <location>
        <begin position="706"/>
        <end position="868"/>
    </location>
</feature>
<keyword evidence="15" id="KW-1185">Reference proteome</keyword>
<dbReference type="STRING" id="1434701.SAMN05443634_104229"/>
<dbReference type="Pfam" id="PF00675">
    <property type="entry name" value="Peptidase_M16"/>
    <property type="match status" value="1"/>
</dbReference>
<dbReference type="InterPro" id="IPR011249">
    <property type="entry name" value="Metalloenz_LuxS/M16"/>
</dbReference>
<dbReference type="InterPro" id="IPR007863">
    <property type="entry name" value="Peptidase_M16_C"/>
</dbReference>
<dbReference type="InterPro" id="IPR011765">
    <property type="entry name" value="Pept_M16_N"/>
</dbReference>
<evidence type="ECO:0000313" key="13">
    <source>
        <dbReference type="EMBL" id="SHK90752.1"/>
    </source>
</evidence>
<protein>
    <submittedName>
        <fullName evidence="12">Peptidase M16</fullName>
    </submittedName>
    <submittedName>
        <fullName evidence="13">Predicted Zn-dependent peptidase</fullName>
    </submittedName>
</protein>
<feature type="domain" description="Peptidase M16 N-terminal" evidence="10">
    <location>
        <begin position="65"/>
        <end position="102"/>
    </location>
</feature>
<dbReference type="GO" id="GO:0004222">
    <property type="term" value="F:metalloendopeptidase activity"/>
    <property type="evidence" value="ECO:0007669"/>
    <property type="project" value="InterPro"/>
</dbReference>
<gene>
    <name evidence="12" type="ORF">GCM10010984_23330</name>
    <name evidence="13" type="ORF">SAMN05443634_104229</name>
</gene>
<dbReference type="PANTHER" id="PTHR43690:SF17">
    <property type="entry name" value="PROTEIN YHJJ"/>
    <property type="match status" value="1"/>
</dbReference>
<reference evidence="12" key="5">
    <citation type="submission" date="2024-05" db="EMBL/GenBank/DDBJ databases">
        <authorList>
            <person name="Sun Q."/>
            <person name="Zhou Y."/>
        </authorList>
    </citation>
    <scope>NUCLEOTIDE SEQUENCE</scope>
    <source>
        <strain evidence="12">CGMCC 1.12707</strain>
    </source>
</reference>
<evidence type="ECO:0000256" key="3">
    <source>
        <dbReference type="ARBA" id="ARBA00022670"/>
    </source>
</evidence>
<feature type="signal peptide" evidence="9">
    <location>
        <begin position="1"/>
        <end position="19"/>
    </location>
</feature>
<keyword evidence="7" id="KW-0482">Metalloprotease</keyword>
<evidence type="ECO:0000259" key="11">
    <source>
        <dbReference type="Pfam" id="PF05193"/>
    </source>
</evidence>
<dbReference type="Pfam" id="PF05193">
    <property type="entry name" value="Peptidase_M16_C"/>
    <property type="match status" value="2"/>
</dbReference>
<comment type="similarity">
    <text evidence="2 8">Belongs to the peptidase M16 family.</text>
</comment>
<keyword evidence="6" id="KW-0862">Zinc</keyword>
<evidence type="ECO:0000256" key="9">
    <source>
        <dbReference type="SAM" id="SignalP"/>
    </source>
</evidence>
<keyword evidence="9" id="KW-0732">Signal</keyword>
<dbReference type="InterPro" id="IPR050626">
    <property type="entry name" value="Peptidase_M16"/>
</dbReference>
<dbReference type="InterPro" id="IPR001431">
    <property type="entry name" value="Pept_M16_Zn_BS"/>
</dbReference>
<evidence type="ECO:0000313" key="12">
    <source>
        <dbReference type="EMBL" id="GGF05417.1"/>
    </source>
</evidence>
<reference evidence="13" key="2">
    <citation type="submission" date="2016-11" db="EMBL/GenBank/DDBJ databases">
        <authorList>
            <person name="Jaros S."/>
            <person name="Januszkiewicz K."/>
            <person name="Wedrychowicz H."/>
        </authorList>
    </citation>
    <scope>NUCLEOTIDE SEQUENCE [LARGE SCALE GENOMIC DNA]</scope>
    <source>
        <strain evidence="13">DSM 27989</strain>
    </source>
</reference>
<dbReference type="EMBL" id="BMFL01000015">
    <property type="protein sequence ID" value="GGF05417.1"/>
    <property type="molecule type" value="Genomic_DNA"/>
</dbReference>